<dbReference type="KEGG" id="pbo:PACID_14830"/>
<dbReference type="Pfam" id="PF12728">
    <property type="entry name" value="HTH_17"/>
    <property type="match status" value="1"/>
</dbReference>
<dbReference type="EMBL" id="CP003493">
    <property type="protein sequence ID" value="AFV89297.1"/>
    <property type="molecule type" value="Genomic_DNA"/>
</dbReference>
<dbReference type="InterPro" id="IPR009061">
    <property type="entry name" value="DNA-bd_dom_put_sf"/>
</dbReference>
<dbReference type="Proteomes" id="UP000000214">
    <property type="component" value="Chromosome"/>
</dbReference>
<gene>
    <name evidence="2" type="ordered locus">PACID_14830</name>
</gene>
<evidence type="ECO:0000313" key="3">
    <source>
        <dbReference type="Proteomes" id="UP000000214"/>
    </source>
</evidence>
<dbReference type="SUPFAM" id="SSF46955">
    <property type="entry name" value="Putative DNA-binding domain"/>
    <property type="match status" value="1"/>
</dbReference>
<dbReference type="eggNOG" id="COG2452">
    <property type="taxonomic scope" value="Bacteria"/>
</dbReference>
<dbReference type="STRING" id="1171373.PACID_14830"/>
<dbReference type="HOGENOM" id="CLU_2864188_0_0_11"/>
<proteinExistence type="predicted"/>
<organism evidence="2 3">
    <name type="scientific">Acidipropionibacterium acidipropionici (strain ATCC 4875 / DSM 20272 / JCM 6432 / NBRC 12425 / NCIMB 8070 / 4)</name>
    <name type="common">Propionibacterium acidipropionici</name>
    <dbReference type="NCBI Taxonomy" id="1171373"/>
    <lineage>
        <taxon>Bacteria</taxon>
        <taxon>Bacillati</taxon>
        <taxon>Actinomycetota</taxon>
        <taxon>Actinomycetes</taxon>
        <taxon>Propionibacteriales</taxon>
        <taxon>Propionibacteriaceae</taxon>
        <taxon>Acidipropionibacterium</taxon>
    </lineage>
</organism>
<reference evidence="2 3" key="1">
    <citation type="journal article" date="2012" name="BMC Genomics">
        <title>The genome sequence of Propionibacterium acidipropionici provides insights into its biotechnological and industrial potential.</title>
        <authorList>
            <person name="Parizzi L.P."/>
            <person name="Grassi M.C."/>
            <person name="Llerena L.A."/>
            <person name="Carazzolle M.F."/>
            <person name="Queiroz V.L."/>
            <person name="Lunardi I."/>
            <person name="Zeidler A.F."/>
            <person name="Teixeira P.J."/>
            <person name="Mieczkowski P."/>
            <person name="Rincones J."/>
            <person name="Pereira G.A."/>
        </authorList>
    </citation>
    <scope>NUCLEOTIDE SEQUENCE [LARGE SCALE GENOMIC DNA]</scope>
    <source>
        <strain evidence="3">ATCC 4875 / DSM 20272 / JCM 6432 / NBRC 12425 / NCIMB 8070</strain>
    </source>
</reference>
<dbReference type="AlphaFoldDB" id="K7S3X8"/>
<evidence type="ECO:0000259" key="1">
    <source>
        <dbReference type="Pfam" id="PF12728"/>
    </source>
</evidence>
<feature type="domain" description="Helix-turn-helix" evidence="1">
    <location>
        <begin position="1"/>
        <end position="46"/>
    </location>
</feature>
<name>K7S3X8_ACIA4</name>
<protein>
    <submittedName>
        <fullName evidence="2">HTH_MerR-trunc domain-containing protein</fullName>
    </submittedName>
</protein>
<evidence type="ECO:0000313" key="2">
    <source>
        <dbReference type="EMBL" id="AFV89297.1"/>
    </source>
</evidence>
<accession>K7S3X8</accession>
<sequence length="64" mass="6731">MSTGEAARHLGVGAQAVRRWCEAGKVAGAVQLPSGRWRLPWSAVVEILGSDPREELAHPGAGAR</sequence>
<dbReference type="InterPro" id="IPR041657">
    <property type="entry name" value="HTH_17"/>
</dbReference>